<proteinExistence type="inferred from homology"/>
<dbReference type="InterPro" id="IPR002491">
    <property type="entry name" value="ABC_transptr_periplasmic_BD"/>
</dbReference>
<evidence type="ECO:0000313" key="4">
    <source>
        <dbReference type="EMBL" id="MBU5591451.1"/>
    </source>
</evidence>
<keyword evidence="2" id="KW-0732">Signal</keyword>
<dbReference type="Pfam" id="PF01497">
    <property type="entry name" value="Peripla_BP_2"/>
    <property type="match status" value="1"/>
</dbReference>
<sequence>MKKKRLAIFLTFIMIISCLVGCDSTKQTNVQSKSEITFTDIAGREVTIKKPVKRIIVNNRSLFDSLFAVGGEEMADMIIATSGGTRGIEGFNKTYGEKFPKLKELEQISGGGGSGGYDAEKIISLKPDVVILINQKPDQNLESLDKVIKVGIPVVCLSYNIEPLEDRVKNIEIIGKILGKEERAKEICDFITDKYELVNKRLENMNTPAPNVHQLTFHGDTPKSFWSWAIIAKHAGGHDIAEDIPSGKLENGGTIDNEYLLKRDPDIITMGGDALGLGGNEKEAQAYLQEMVSKQAGWESLSAVKNKRVYAISYSTALNLETFYANMQLAKWYYPKEFEDIDPDATLKEFYDKYMVFDYEGIWSTQLK</sequence>
<dbReference type="Proteomes" id="UP000736583">
    <property type="component" value="Unassembled WGS sequence"/>
</dbReference>
<comment type="similarity">
    <text evidence="1">Belongs to the bacterial solute-binding protein 8 family.</text>
</comment>
<evidence type="ECO:0000256" key="1">
    <source>
        <dbReference type="ARBA" id="ARBA00008814"/>
    </source>
</evidence>
<dbReference type="RefSeq" id="WP_216456420.1">
    <property type="nucleotide sequence ID" value="NZ_JAHLQL010000001.1"/>
</dbReference>
<dbReference type="EMBL" id="JAHLQL010000001">
    <property type="protein sequence ID" value="MBU5591451.1"/>
    <property type="molecule type" value="Genomic_DNA"/>
</dbReference>
<evidence type="ECO:0000256" key="2">
    <source>
        <dbReference type="SAM" id="SignalP"/>
    </source>
</evidence>
<feature type="chain" id="PRO_5046150632" evidence="2">
    <location>
        <begin position="23"/>
        <end position="368"/>
    </location>
</feature>
<evidence type="ECO:0000313" key="5">
    <source>
        <dbReference type="Proteomes" id="UP000736583"/>
    </source>
</evidence>
<dbReference type="PANTHER" id="PTHR30535:SF34">
    <property type="entry name" value="MOLYBDATE-BINDING PROTEIN MOLA"/>
    <property type="match status" value="1"/>
</dbReference>
<dbReference type="PROSITE" id="PS51257">
    <property type="entry name" value="PROKAR_LIPOPROTEIN"/>
    <property type="match status" value="1"/>
</dbReference>
<dbReference type="InterPro" id="IPR050902">
    <property type="entry name" value="ABC_Transporter_SBP"/>
</dbReference>
<dbReference type="PANTHER" id="PTHR30535">
    <property type="entry name" value="VITAMIN B12-BINDING PROTEIN"/>
    <property type="match status" value="1"/>
</dbReference>
<comment type="caution">
    <text evidence="4">The sequence shown here is derived from an EMBL/GenBank/DDBJ whole genome shotgun (WGS) entry which is preliminary data.</text>
</comment>
<name>A0ABS6EZ07_9CLOT</name>
<feature type="signal peptide" evidence="2">
    <location>
        <begin position="1"/>
        <end position="22"/>
    </location>
</feature>
<feature type="domain" description="Fe/B12 periplasmic-binding" evidence="3">
    <location>
        <begin position="54"/>
        <end position="341"/>
    </location>
</feature>
<gene>
    <name evidence="4" type="ORF">KQI89_06720</name>
</gene>
<accession>A0ABS6EZ07</accession>
<organism evidence="4 5">
    <name type="scientific">Clostridium simiarum</name>
    <dbReference type="NCBI Taxonomy" id="2841506"/>
    <lineage>
        <taxon>Bacteria</taxon>
        <taxon>Bacillati</taxon>
        <taxon>Bacillota</taxon>
        <taxon>Clostridia</taxon>
        <taxon>Eubacteriales</taxon>
        <taxon>Clostridiaceae</taxon>
        <taxon>Clostridium</taxon>
    </lineage>
</organism>
<protein>
    <submittedName>
        <fullName evidence="4">ABC transporter substrate-binding protein</fullName>
    </submittedName>
</protein>
<reference evidence="4 5" key="1">
    <citation type="submission" date="2021-06" db="EMBL/GenBank/DDBJ databases">
        <authorList>
            <person name="Sun Q."/>
            <person name="Li D."/>
        </authorList>
    </citation>
    <scope>NUCLEOTIDE SEQUENCE [LARGE SCALE GENOMIC DNA]</scope>
    <source>
        <strain evidence="4 5">MSJ-4</strain>
    </source>
</reference>
<keyword evidence="5" id="KW-1185">Reference proteome</keyword>
<dbReference type="PROSITE" id="PS50983">
    <property type="entry name" value="FE_B12_PBP"/>
    <property type="match status" value="1"/>
</dbReference>
<evidence type="ECO:0000259" key="3">
    <source>
        <dbReference type="PROSITE" id="PS50983"/>
    </source>
</evidence>